<evidence type="ECO:0000256" key="8">
    <source>
        <dbReference type="ARBA" id="ARBA00023169"/>
    </source>
</evidence>
<proteinExistence type="inferred from homology"/>
<dbReference type="InterPro" id="IPR003362">
    <property type="entry name" value="Bact_transf"/>
</dbReference>
<evidence type="ECO:0000256" key="1">
    <source>
        <dbReference type="ARBA" id="ARBA00004236"/>
    </source>
</evidence>
<keyword evidence="12" id="KW-1185">Reference proteome</keyword>
<evidence type="ECO:0000313" key="11">
    <source>
        <dbReference type="EMBL" id="NIX78084.1"/>
    </source>
</evidence>
<protein>
    <submittedName>
        <fullName evidence="11">Sugar transferase</fullName>
    </submittedName>
</protein>
<comment type="caution">
    <text evidence="11">The sequence shown here is derived from an EMBL/GenBank/DDBJ whole genome shotgun (WGS) entry which is preliminary data.</text>
</comment>
<comment type="similarity">
    <text evidence="2">Belongs to the bacterial sugar transferase family.</text>
</comment>
<accession>A0ABX0VE22</accession>
<dbReference type="RefSeq" id="WP_167674001.1">
    <property type="nucleotide sequence ID" value="NZ_JAATJS010000006.1"/>
</dbReference>
<dbReference type="Pfam" id="PF02397">
    <property type="entry name" value="Bac_transf"/>
    <property type="match status" value="1"/>
</dbReference>
<organism evidence="11 12">
    <name type="scientific">Microvirga terricola</name>
    <dbReference type="NCBI Taxonomy" id="2719797"/>
    <lineage>
        <taxon>Bacteria</taxon>
        <taxon>Pseudomonadati</taxon>
        <taxon>Pseudomonadota</taxon>
        <taxon>Alphaproteobacteria</taxon>
        <taxon>Hyphomicrobiales</taxon>
        <taxon>Methylobacteriaceae</taxon>
        <taxon>Microvirga</taxon>
    </lineage>
</organism>
<feature type="transmembrane region" description="Helical" evidence="9">
    <location>
        <begin position="39"/>
        <end position="58"/>
    </location>
</feature>
<dbReference type="Proteomes" id="UP000707352">
    <property type="component" value="Unassembled WGS sequence"/>
</dbReference>
<keyword evidence="5 9" id="KW-0812">Transmembrane</keyword>
<evidence type="ECO:0000256" key="4">
    <source>
        <dbReference type="ARBA" id="ARBA00022679"/>
    </source>
</evidence>
<evidence type="ECO:0000259" key="10">
    <source>
        <dbReference type="Pfam" id="PF02397"/>
    </source>
</evidence>
<keyword evidence="8" id="KW-0270">Exopolysaccharide synthesis</keyword>
<comment type="subcellular location">
    <subcellularLocation>
        <location evidence="1">Cell membrane</location>
    </subcellularLocation>
</comment>
<keyword evidence="7 9" id="KW-0472">Membrane</keyword>
<gene>
    <name evidence="11" type="ORF">HB375_15910</name>
</gene>
<keyword evidence="3" id="KW-1003">Cell membrane</keyword>
<dbReference type="PANTHER" id="PTHR30576">
    <property type="entry name" value="COLANIC BIOSYNTHESIS UDP-GLUCOSE LIPID CARRIER TRANSFERASE"/>
    <property type="match status" value="1"/>
</dbReference>
<keyword evidence="6 9" id="KW-1133">Transmembrane helix</keyword>
<keyword evidence="4 11" id="KW-0808">Transferase</keyword>
<dbReference type="GO" id="GO:0016740">
    <property type="term" value="F:transferase activity"/>
    <property type="evidence" value="ECO:0007669"/>
    <property type="project" value="UniProtKB-KW"/>
</dbReference>
<dbReference type="PANTHER" id="PTHR30576:SF4">
    <property type="entry name" value="UNDECAPRENYL-PHOSPHATE GALACTOSE PHOSPHOTRANSFERASE"/>
    <property type="match status" value="1"/>
</dbReference>
<evidence type="ECO:0000256" key="2">
    <source>
        <dbReference type="ARBA" id="ARBA00006464"/>
    </source>
</evidence>
<name>A0ABX0VE22_9HYPH</name>
<evidence type="ECO:0000256" key="3">
    <source>
        <dbReference type="ARBA" id="ARBA00022475"/>
    </source>
</evidence>
<sequence length="229" mass="25973">MSSDIHLRPALARVQEAPRPSFQHTSFEGACKRVLDVNIAALMLFLLLPLMVCIYGLIRFDSGRPILFRQQRVGLGGRSFACLKFRTMTPNADKVLQELLERSPEARREWEQSFKLRNDPRVTPLGKFLRRSSLDELPQLFNVLAGDMSLVGPRPIVAAEMSRYGEALPLYLSVRPGLTGLWQVSGRSDCSYPERVALDEHYVQTWSLWNDAKIALRTINAVLSRRGSF</sequence>
<evidence type="ECO:0000313" key="12">
    <source>
        <dbReference type="Proteomes" id="UP000707352"/>
    </source>
</evidence>
<feature type="domain" description="Bacterial sugar transferase" evidence="10">
    <location>
        <begin position="32"/>
        <end position="223"/>
    </location>
</feature>
<evidence type="ECO:0000256" key="7">
    <source>
        <dbReference type="ARBA" id="ARBA00023136"/>
    </source>
</evidence>
<evidence type="ECO:0000256" key="5">
    <source>
        <dbReference type="ARBA" id="ARBA00022692"/>
    </source>
</evidence>
<evidence type="ECO:0000256" key="9">
    <source>
        <dbReference type="SAM" id="Phobius"/>
    </source>
</evidence>
<reference evidence="11 12" key="1">
    <citation type="submission" date="2020-03" db="EMBL/GenBank/DDBJ databases">
        <title>The genome sequence of Microvirga sp. c23x22.</title>
        <authorList>
            <person name="Zhang X."/>
        </authorList>
    </citation>
    <scope>NUCLEOTIDE SEQUENCE [LARGE SCALE GENOMIC DNA]</scope>
    <source>
        <strain evidence="12">c23x22</strain>
    </source>
</reference>
<dbReference type="EMBL" id="JAATJS010000006">
    <property type="protein sequence ID" value="NIX78084.1"/>
    <property type="molecule type" value="Genomic_DNA"/>
</dbReference>
<evidence type="ECO:0000256" key="6">
    <source>
        <dbReference type="ARBA" id="ARBA00022989"/>
    </source>
</evidence>